<protein>
    <submittedName>
        <fullName evidence="1">Uncharacterized protein</fullName>
    </submittedName>
</protein>
<reference evidence="2" key="1">
    <citation type="journal article" date="2019" name="Int. J. Syst. Evol. Microbiol.">
        <title>The Global Catalogue of Microorganisms (GCM) 10K type strain sequencing project: providing services to taxonomists for standard genome sequencing and annotation.</title>
        <authorList>
            <consortium name="The Broad Institute Genomics Platform"/>
            <consortium name="The Broad Institute Genome Sequencing Center for Infectious Disease"/>
            <person name="Wu L."/>
            <person name="Ma J."/>
        </authorList>
    </citation>
    <scope>NUCLEOTIDE SEQUENCE [LARGE SCALE GENOMIC DNA]</scope>
    <source>
        <strain evidence="2">JCM 18409</strain>
    </source>
</reference>
<accession>A0ABP9IGZ9</accession>
<organism evidence="1 2">
    <name type="scientific">Streptomyces siamensis</name>
    <dbReference type="NCBI Taxonomy" id="1274986"/>
    <lineage>
        <taxon>Bacteria</taxon>
        <taxon>Bacillati</taxon>
        <taxon>Actinomycetota</taxon>
        <taxon>Actinomycetes</taxon>
        <taxon>Kitasatosporales</taxon>
        <taxon>Streptomycetaceae</taxon>
        <taxon>Streptomyces</taxon>
    </lineage>
</organism>
<sequence length="114" mass="11045">MPFSSQAWAETEVCSAAAVSGSVTIGAVYVIRATAVAALVTARVGAARGVVPGGGGAGASLDLVESEARVVSTAMAARAATVDPPVPAARVASAVASVEVSVRSSRVMACPFGA</sequence>
<keyword evidence="2" id="KW-1185">Reference proteome</keyword>
<evidence type="ECO:0000313" key="2">
    <source>
        <dbReference type="Proteomes" id="UP001501759"/>
    </source>
</evidence>
<proteinExistence type="predicted"/>
<dbReference type="Proteomes" id="UP001501759">
    <property type="component" value="Unassembled WGS sequence"/>
</dbReference>
<name>A0ABP9IGZ9_9ACTN</name>
<gene>
    <name evidence="1" type="ORF">GCM10023335_07220</name>
</gene>
<comment type="caution">
    <text evidence="1">The sequence shown here is derived from an EMBL/GenBank/DDBJ whole genome shotgun (WGS) entry which is preliminary data.</text>
</comment>
<evidence type="ECO:0000313" key="1">
    <source>
        <dbReference type="EMBL" id="GAA4996953.1"/>
    </source>
</evidence>
<dbReference type="EMBL" id="BAABKB010000002">
    <property type="protein sequence ID" value="GAA4996953.1"/>
    <property type="molecule type" value="Genomic_DNA"/>
</dbReference>